<dbReference type="InterPro" id="IPR036291">
    <property type="entry name" value="NAD(P)-bd_dom_sf"/>
</dbReference>
<dbReference type="SUPFAM" id="SSF51735">
    <property type="entry name" value="NAD(P)-binding Rossmann-fold domains"/>
    <property type="match status" value="1"/>
</dbReference>
<dbReference type="SUPFAM" id="SSF50129">
    <property type="entry name" value="GroES-like"/>
    <property type="match status" value="1"/>
</dbReference>
<dbReference type="Pfam" id="PF00107">
    <property type="entry name" value="ADH_zinc_N"/>
    <property type="match status" value="1"/>
</dbReference>
<keyword evidence="3 5" id="KW-0862">Zinc</keyword>
<keyword evidence="4" id="KW-0560">Oxidoreductase</keyword>
<dbReference type="AlphaFoldDB" id="A0A1S8BPA8"/>
<keyword evidence="2 5" id="KW-0479">Metal-binding</keyword>
<dbReference type="PROSITE" id="PS00059">
    <property type="entry name" value="ADH_ZINC"/>
    <property type="match status" value="1"/>
</dbReference>
<evidence type="ECO:0000313" key="7">
    <source>
        <dbReference type="EMBL" id="OMP89088.1"/>
    </source>
</evidence>
<reference evidence="7 8" key="1">
    <citation type="submission" date="2017-01" db="EMBL/GenBank/DDBJ databases">
        <title>Draft genome sequence of Diplodia seriata F98.1, a fungal species involved in grapevine trunk diseases.</title>
        <authorList>
            <person name="Robert-Siegwald G."/>
            <person name="Vallet J."/>
            <person name="Abou-Mansour E."/>
            <person name="Xu J."/>
            <person name="Rey P."/>
            <person name="Bertsch C."/>
            <person name="Rego C."/>
            <person name="Larignon P."/>
            <person name="Fontaine F."/>
            <person name="Lebrun M.-H."/>
        </authorList>
    </citation>
    <scope>NUCLEOTIDE SEQUENCE [LARGE SCALE GENOMIC DNA]</scope>
    <source>
        <strain evidence="7 8">F98.1</strain>
    </source>
</reference>
<accession>A0A1S8BPA8</accession>
<proteinExistence type="inferred from homology"/>
<dbReference type="InterPro" id="IPR020843">
    <property type="entry name" value="ER"/>
</dbReference>
<dbReference type="PANTHER" id="PTHR42813">
    <property type="entry name" value="ZINC-TYPE ALCOHOL DEHYDROGENASE-LIKE"/>
    <property type="match status" value="1"/>
</dbReference>
<evidence type="ECO:0000256" key="5">
    <source>
        <dbReference type="RuleBase" id="RU361277"/>
    </source>
</evidence>
<evidence type="ECO:0000256" key="1">
    <source>
        <dbReference type="ARBA" id="ARBA00001947"/>
    </source>
</evidence>
<dbReference type="STRING" id="420778.A0A1S8BPA8"/>
<dbReference type="Pfam" id="PF08240">
    <property type="entry name" value="ADH_N"/>
    <property type="match status" value="1"/>
</dbReference>
<organism evidence="7 8">
    <name type="scientific">Diplodia seriata</name>
    <dbReference type="NCBI Taxonomy" id="420778"/>
    <lineage>
        <taxon>Eukaryota</taxon>
        <taxon>Fungi</taxon>
        <taxon>Dikarya</taxon>
        <taxon>Ascomycota</taxon>
        <taxon>Pezizomycotina</taxon>
        <taxon>Dothideomycetes</taxon>
        <taxon>Dothideomycetes incertae sedis</taxon>
        <taxon>Botryosphaeriales</taxon>
        <taxon>Botryosphaeriaceae</taxon>
        <taxon>Diplodia</taxon>
    </lineage>
</organism>
<dbReference type="Gene3D" id="3.40.50.720">
    <property type="entry name" value="NAD(P)-binding Rossmann-like Domain"/>
    <property type="match status" value="1"/>
</dbReference>
<comment type="similarity">
    <text evidence="5">Belongs to the zinc-containing alcohol dehydrogenase family.</text>
</comment>
<feature type="domain" description="Enoyl reductase (ER)" evidence="6">
    <location>
        <begin position="10"/>
        <end position="364"/>
    </location>
</feature>
<comment type="caution">
    <text evidence="7">The sequence shown here is derived from an EMBL/GenBank/DDBJ whole genome shotgun (WGS) entry which is preliminary data.</text>
</comment>
<dbReference type="InterPro" id="IPR011032">
    <property type="entry name" value="GroES-like_sf"/>
</dbReference>
<dbReference type="GO" id="GO:0016491">
    <property type="term" value="F:oxidoreductase activity"/>
    <property type="evidence" value="ECO:0007669"/>
    <property type="project" value="UniProtKB-KW"/>
</dbReference>
<sequence length="368" mass="38931">MSMNAVVFRGVEKGVVVEKRPIPKAEPGSVVVKVRYAGLCGSDLHTYRGIEPAGENPDFIMGHELTGVISEVGEGVRNFQVGDRIVCPFTISCGECFYCKLDLSSRCVKSQCFGTPGLPGAQAEYVRIPLADSTVFNAPDGIKDQNLILMADIFPTNTHSPPLQYFAASNATSRLPPHLPDGAPPAVVVIGCGPVGLCALVSLRHQLGASARLIAVDGIPSRLARAAALVGAEPLNFREIPDVAGAIKAKTDGGRGADAALELVGREEALRTAFAAVRPFGVVSSVGVHNGVGGVGFTGAEGYDKNVQLVMGRCPVRSLFPKALEVLRANEGRLECLTENVVPLSGAVEAYERFERGEVQKFVFSMEE</sequence>
<gene>
    <name evidence="7" type="ORF">BK809_0005809</name>
</gene>
<dbReference type="Proteomes" id="UP000190776">
    <property type="component" value="Unassembled WGS sequence"/>
</dbReference>
<dbReference type="EMBL" id="MSZU01000074">
    <property type="protein sequence ID" value="OMP89088.1"/>
    <property type="molecule type" value="Genomic_DNA"/>
</dbReference>
<dbReference type="InterPro" id="IPR002328">
    <property type="entry name" value="ADH_Zn_CS"/>
</dbReference>
<dbReference type="InterPro" id="IPR013149">
    <property type="entry name" value="ADH-like_C"/>
</dbReference>
<name>A0A1S8BPA8_9PEZI</name>
<dbReference type="SMART" id="SM00829">
    <property type="entry name" value="PKS_ER"/>
    <property type="match status" value="1"/>
</dbReference>
<dbReference type="InterPro" id="IPR013154">
    <property type="entry name" value="ADH-like_N"/>
</dbReference>
<dbReference type="GO" id="GO:0008270">
    <property type="term" value="F:zinc ion binding"/>
    <property type="evidence" value="ECO:0007669"/>
    <property type="project" value="InterPro"/>
</dbReference>
<dbReference type="OrthoDB" id="442947at2759"/>
<comment type="cofactor">
    <cofactor evidence="1 5">
        <name>Zn(2+)</name>
        <dbReference type="ChEBI" id="CHEBI:29105"/>
    </cofactor>
</comment>
<evidence type="ECO:0000256" key="4">
    <source>
        <dbReference type="ARBA" id="ARBA00023002"/>
    </source>
</evidence>
<dbReference type="PANTHER" id="PTHR42813:SF2">
    <property type="entry name" value="DEHYDROGENASE, ZINC-CONTAINING, PUTATIVE (AFU_ORTHOLOGUE AFUA_2G02810)-RELATED"/>
    <property type="match status" value="1"/>
</dbReference>
<evidence type="ECO:0000256" key="2">
    <source>
        <dbReference type="ARBA" id="ARBA00022723"/>
    </source>
</evidence>
<protein>
    <submittedName>
        <fullName evidence="7">Putative zinc-type alcohol dehydrogenase-like protein YbdR</fullName>
    </submittedName>
</protein>
<evidence type="ECO:0000313" key="8">
    <source>
        <dbReference type="Proteomes" id="UP000190776"/>
    </source>
</evidence>
<evidence type="ECO:0000256" key="3">
    <source>
        <dbReference type="ARBA" id="ARBA00022833"/>
    </source>
</evidence>
<evidence type="ECO:0000259" key="6">
    <source>
        <dbReference type="SMART" id="SM00829"/>
    </source>
</evidence>
<dbReference type="Gene3D" id="3.90.180.10">
    <property type="entry name" value="Medium-chain alcohol dehydrogenases, catalytic domain"/>
    <property type="match status" value="1"/>
</dbReference>